<dbReference type="SMART" id="SM00382">
    <property type="entry name" value="AAA"/>
    <property type="match status" value="2"/>
</dbReference>
<dbReference type="CDD" id="cd01127">
    <property type="entry name" value="TrwB_TraG_TraD_VirD4"/>
    <property type="match status" value="1"/>
</dbReference>
<organism evidence="3 4">
    <name type="scientific">Asanoa hainanensis</name>
    <dbReference type="NCBI Taxonomy" id="560556"/>
    <lineage>
        <taxon>Bacteria</taxon>
        <taxon>Bacillati</taxon>
        <taxon>Actinomycetota</taxon>
        <taxon>Actinomycetes</taxon>
        <taxon>Micromonosporales</taxon>
        <taxon>Micromonosporaceae</taxon>
        <taxon>Asanoa</taxon>
    </lineage>
</organism>
<feature type="compositionally biased region" description="Low complexity" evidence="1">
    <location>
        <begin position="759"/>
        <end position="852"/>
    </location>
</feature>
<evidence type="ECO:0000256" key="1">
    <source>
        <dbReference type="SAM" id="MobiDB-lite"/>
    </source>
</evidence>
<proteinExistence type="predicted"/>
<dbReference type="Gene3D" id="3.40.50.300">
    <property type="entry name" value="P-loop containing nucleotide triphosphate hydrolases"/>
    <property type="match status" value="2"/>
</dbReference>
<feature type="domain" description="AAA+ ATPase" evidence="2">
    <location>
        <begin position="56"/>
        <end position="344"/>
    </location>
</feature>
<evidence type="ECO:0000259" key="2">
    <source>
        <dbReference type="SMART" id="SM00382"/>
    </source>
</evidence>
<feature type="compositionally biased region" description="Pro residues" evidence="1">
    <location>
        <begin position="610"/>
        <end position="620"/>
    </location>
</feature>
<feature type="compositionally biased region" description="Low complexity" evidence="1">
    <location>
        <begin position="1007"/>
        <end position="1048"/>
    </location>
</feature>
<dbReference type="Pfam" id="PF01935">
    <property type="entry name" value="DUF87"/>
    <property type="match status" value="1"/>
</dbReference>
<feature type="compositionally biased region" description="Low complexity" evidence="1">
    <location>
        <begin position="862"/>
        <end position="890"/>
    </location>
</feature>
<feature type="compositionally biased region" description="Low complexity" evidence="1">
    <location>
        <begin position="716"/>
        <end position="735"/>
    </location>
</feature>
<dbReference type="InterPro" id="IPR002789">
    <property type="entry name" value="HerA_central"/>
</dbReference>
<accession>A0A239M6V5</accession>
<dbReference type="PANTHER" id="PTHR42957">
    <property type="entry name" value="HELICASE MJ1565-RELATED"/>
    <property type="match status" value="1"/>
</dbReference>
<reference evidence="3 4" key="1">
    <citation type="submission" date="2017-06" db="EMBL/GenBank/DDBJ databases">
        <authorList>
            <person name="Kim H.J."/>
            <person name="Triplett B.A."/>
        </authorList>
    </citation>
    <scope>NUCLEOTIDE SEQUENCE [LARGE SCALE GENOMIC DNA]</scope>
    <source>
        <strain evidence="3 4">CGMCC 4.5593</strain>
    </source>
</reference>
<feature type="region of interest" description="Disordered" evidence="1">
    <location>
        <begin position="684"/>
        <end position="900"/>
    </location>
</feature>
<dbReference type="InterPro" id="IPR008571">
    <property type="entry name" value="HerA-like"/>
</dbReference>
<name>A0A239M6V5_9ACTN</name>
<feature type="domain" description="AAA+ ATPase" evidence="2">
    <location>
        <begin position="1093"/>
        <end position="1413"/>
    </location>
</feature>
<dbReference type="InterPro" id="IPR027417">
    <property type="entry name" value="P-loop_NTPase"/>
</dbReference>
<gene>
    <name evidence="3" type="ORF">SAMN05421812_105182</name>
</gene>
<sequence length="1485" mass="152293">MNEVERRALKALRFNWAPTPDDVWRQPSFHVEGLHRDALRVILDGVDDADRSTDSSPVGVAVLGQRGSGKTHLLGSAREHVQAGGGYFFLVSLLEASAFWRSTALSILDGLNRETAERESQLRTFLRRLADLIGAPRAVRRAVTGEAELTRPILDAFVDLLRKHNRQVGIDCQDTARALVLQAAEKLGDQDVGYEFLCSNDELEPGQRAAWGMRRARRSAQEIVRDVSRLLALTGPTVIAVDQIDLLINQAAKSLDGETRLEWRAALLLEQIAGGLMALRETTRRTLSVVACLDESWALVKTQATDTVQDRFREAVQLRQIGTAELGRELIARRFAEPFADQGFVPAYPTWPVRASAFVEAVQFTPRELLRTIDTHVRGCLRDETVREMSRLVHDAVAAPAGLTEEPTTDDELAAVDARFAALLGAADPAEALDPATEDAAVPALLEAGLTAWIGARGGSGELFGLDPHPGNKPALHARLRRSLDERTEDEEHWAFRVIGARHPIAALNRIRNASTAAGLTEGVAKRKLFFLRNEPWSGGARTTEVIETFSRAGGRTLAFPSSDVVVLVALRQLLRERGYETLRPWFVSRRPADRIAFLAEALAGADAPAPTPAGAPPAPAVSAGPERFGPERLAGPAGPDRPGPERLAGPVGSDRPAGPPSAVSRARQAGLSLVGGTAVPVASATDDSPAVRGLSAVPDAPEAPGGAGAPGGPVVPGDASAPGGPAAPVDSAVPGGPGVRGGSAVPGGPGMSGGPAARGGPAAPGGPTVLDGSAVPGGAAAQGGSAVPGGPAAPGGPVVLGGPVVPGGPAARGGSAVPGGPAAQGGSAVPGHPAAQGGSAVPGGPAVPGAPGAHGGPAVPGGPAASDGQAAPGSWAARAGAAVPGDPAGSRTPDEPAASGSWMARAGAFLRGAPAVRDGSPPPDEPAVPGSWAARAGATAPSDPAGSPTPDEPAAPGSWAARAGAAARGVPAARDGSDPTDEPAVPGSWAARASATAPSGPGVRDGSAAPGGPAAPGSWAARDGAAAHGGPVAPGGHAAATVAGGPVDPAPTLATVRRLPVRVPREDRDPGSVMLGQSVQDGRSVSVELAALRRHAAIFAGSGSGKTVLIRRLVEECALRGVSSIVLDPNNDLARLGDPWPQPPAAWDELEVARAEAYHRSTDVVVWTPRRTAGRPLSFRPLPDFAGILDDPDAFAAGVDAAVASLAPRANVDGASTKARIGNAVLREALTAYARGGGSDLREFVLYLTRLPARVSQLDNAPKVANELGQLLRATMVSDPLFGGDGAPLDPGELLKPAPGYRARISVISFIGLPDDGQRQSFVNQLQLALFAWIKRHPAGDRPLGGLLVMDEAQTLAPSGAMTACTQSTLALASQARKYGLGLVFATQAPKGLHNRIPGNAATQLFGLLNSPTQIEAAKEMARAKGSDISDVARLRPGVFYAAVDGAGFAKMRAPLCLSHHPASPLTVEEVIARAQDVDDDDDE</sequence>
<protein>
    <recommendedName>
        <fullName evidence="2">AAA+ ATPase domain-containing protein</fullName>
    </recommendedName>
</protein>
<dbReference type="Proteomes" id="UP000198362">
    <property type="component" value="Unassembled WGS sequence"/>
</dbReference>
<evidence type="ECO:0000313" key="3">
    <source>
        <dbReference type="EMBL" id="SNT38341.1"/>
    </source>
</evidence>
<feature type="region of interest" description="Disordered" evidence="1">
    <location>
        <begin position="914"/>
        <end position="1052"/>
    </location>
</feature>
<feature type="compositionally biased region" description="Low complexity" evidence="1">
    <location>
        <begin position="955"/>
        <end position="975"/>
    </location>
</feature>
<evidence type="ECO:0000313" key="4">
    <source>
        <dbReference type="Proteomes" id="UP000198362"/>
    </source>
</evidence>
<dbReference type="PANTHER" id="PTHR42957:SF2">
    <property type="entry name" value="HELICASE HERA CENTRAL DOMAIN-CONTAINING PROTEIN"/>
    <property type="match status" value="1"/>
</dbReference>
<dbReference type="RefSeq" id="WP_245870853.1">
    <property type="nucleotide sequence ID" value="NZ_FZPH01000005.1"/>
</dbReference>
<feature type="region of interest" description="Disordered" evidence="1">
    <location>
        <begin position="607"/>
        <end position="670"/>
    </location>
</feature>
<feature type="compositionally biased region" description="Gly residues" evidence="1">
    <location>
        <begin position="736"/>
        <end position="758"/>
    </location>
</feature>
<dbReference type="EMBL" id="FZPH01000005">
    <property type="protein sequence ID" value="SNT38341.1"/>
    <property type="molecule type" value="Genomic_DNA"/>
</dbReference>
<keyword evidence="4" id="KW-1185">Reference proteome</keyword>
<dbReference type="InterPro" id="IPR003593">
    <property type="entry name" value="AAA+_ATPase"/>
</dbReference>
<dbReference type="SUPFAM" id="SSF52540">
    <property type="entry name" value="P-loop containing nucleoside triphosphate hydrolases"/>
    <property type="match status" value="1"/>
</dbReference>